<gene>
    <name evidence="2" type="ORF">CRI93_12830</name>
</gene>
<dbReference type="Pfam" id="PF09413">
    <property type="entry name" value="DUF2007"/>
    <property type="match status" value="1"/>
</dbReference>
<evidence type="ECO:0000259" key="1">
    <source>
        <dbReference type="Pfam" id="PF09413"/>
    </source>
</evidence>
<keyword evidence="3" id="KW-1185">Reference proteome</keyword>
<dbReference type="SUPFAM" id="SSF54913">
    <property type="entry name" value="GlnB-like"/>
    <property type="match status" value="1"/>
</dbReference>
<comment type="caution">
    <text evidence="2">The sequence shown here is derived from an EMBL/GenBank/DDBJ whole genome shotgun (WGS) entry which is preliminary data.</text>
</comment>
<accession>A0A2H3NIJ5</accession>
<proteinExistence type="predicted"/>
<dbReference type="Proteomes" id="UP000221024">
    <property type="component" value="Unassembled WGS sequence"/>
</dbReference>
<reference evidence="2 3" key="1">
    <citation type="submission" date="2017-10" db="EMBL/GenBank/DDBJ databases">
        <title>Draft genome of Longimonas halophila.</title>
        <authorList>
            <person name="Goh K.M."/>
            <person name="Shamsir M.S."/>
            <person name="Lim S.W."/>
        </authorList>
    </citation>
    <scope>NUCLEOTIDE SEQUENCE [LARGE SCALE GENOMIC DNA]</scope>
    <source>
        <strain evidence="2 3">KCTC 42399</strain>
    </source>
</reference>
<dbReference type="OrthoDB" id="8480302at2"/>
<sequence length="74" mass="8157">MAKLITVAQFNVPHEAHFARMQLEAAEIPCRVIHEDMTGLTMFFSSRAGGVKVQVPAGFEDEARTLLADVNRDA</sequence>
<dbReference type="RefSeq" id="WP_098063045.1">
    <property type="nucleotide sequence ID" value="NZ_PDEP01000014.1"/>
</dbReference>
<evidence type="ECO:0000313" key="3">
    <source>
        <dbReference type="Proteomes" id="UP000221024"/>
    </source>
</evidence>
<evidence type="ECO:0000313" key="2">
    <source>
        <dbReference type="EMBL" id="PEN05396.1"/>
    </source>
</evidence>
<organism evidence="2 3">
    <name type="scientific">Longimonas halophila</name>
    <dbReference type="NCBI Taxonomy" id="1469170"/>
    <lineage>
        <taxon>Bacteria</taxon>
        <taxon>Pseudomonadati</taxon>
        <taxon>Rhodothermota</taxon>
        <taxon>Rhodothermia</taxon>
        <taxon>Rhodothermales</taxon>
        <taxon>Salisaetaceae</taxon>
        <taxon>Longimonas</taxon>
    </lineage>
</organism>
<dbReference type="AlphaFoldDB" id="A0A2H3NIJ5"/>
<protein>
    <recommendedName>
        <fullName evidence="1">DUF2007 domain-containing protein</fullName>
    </recommendedName>
</protein>
<dbReference type="EMBL" id="PDEP01000014">
    <property type="protein sequence ID" value="PEN05396.1"/>
    <property type="molecule type" value="Genomic_DNA"/>
</dbReference>
<dbReference type="InterPro" id="IPR011322">
    <property type="entry name" value="N-reg_PII-like_a/b"/>
</dbReference>
<feature type="domain" description="DUF2007" evidence="1">
    <location>
        <begin position="5"/>
        <end position="70"/>
    </location>
</feature>
<name>A0A2H3NIJ5_9BACT</name>
<dbReference type="InterPro" id="IPR018551">
    <property type="entry name" value="DUF2007"/>
</dbReference>